<dbReference type="PANTHER" id="PTHR11071">
    <property type="entry name" value="PEPTIDYL-PROLYL CIS-TRANS ISOMERASE"/>
    <property type="match status" value="1"/>
</dbReference>
<protein>
    <recommendedName>
        <fullName evidence="2">peptidylprolyl isomerase</fullName>
        <ecNumber evidence="2">5.2.1.8</ecNumber>
    </recommendedName>
</protein>
<dbReference type="EMBL" id="BACD03000042">
    <property type="protein sequence ID" value="GAO51178.1"/>
    <property type="molecule type" value="Genomic_DNA"/>
</dbReference>
<evidence type="ECO:0000313" key="8">
    <source>
        <dbReference type="Proteomes" id="UP000033140"/>
    </source>
</evidence>
<reference evidence="7 8" key="3">
    <citation type="journal article" date="2015" name="Genome Announc.">
        <title>Draft Genome Sequence of the Archiascomycetous Yeast Saitoella complicata.</title>
        <authorList>
            <person name="Yamauchi K."/>
            <person name="Kondo S."/>
            <person name="Hamamoto M."/>
            <person name="Takahashi Y."/>
            <person name="Ogura Y."/>
            <person name="Hayashi T."/>
            <person name="Nishida H."/>
        </authorList>
    </citation>
    <scope>NUCLEOTIDE SEQUENCE [LARGE SCALE GENOMIC DNA]</scope>
    <source>
        <strain evidence="7 8">NRRL Y-17804</strain>
    </source>
</reference>
<name>A0A0E9NN00_SAICN</name>
<proteinExistence type="predicted"/>
<feature type="domain" description="PPIase cyclophilin-type" evidence="6">
    <location>
        <begin position="7"/>
        <end position="169"/>
    </location>
</feature>
<dbReference type="FunFam" id="2.40.100.10:FF:000025">
    <property type="entry name" value="Peptidyl-prolyl cis-trans isomerase CYP19-2"/>
    <property type="match status" value="1"/>
</dbReference>
<dbReference type="EC" id="5.2.1.8" evidence="2"/>
<dbReference type="PROSITE" id="PS00170">
    <property type="entry name" value="CSA_PPIASE_1"/>
    <property type="match status" value="1"/>
</dbReference>
<dbReference type="GO" id="GO:0016018">
    <property type="term" value="F:cyclosporin A binding"/>
    <property type="evidence" value="ECO:0007669"/>
    <property type="project" value="TreeGrafter"/>
</dbReference>
<keyword evidence="8" id="KW-1185">Reference proteome</keyword>
<comment type="catalytic activity">
    <reaction evidence="1">
        <text>[protein]-peptidylproline (omega=180) = [protein]-peptidylproline (omega=0)</text>
        <dbReference type="Rhea" id="RHEA:16237"/>
        <dbReference type="Rhea" id="RHEA-COMP:10747"/>
        <dbReference type="Rhea" id="RHEA-COMP:10748"/>
        <dbReference type="ChEBI" id="CHEBI:83833"/>
        <dbReference type="ChEBI" id="CHEBI:83834"/>
        <dbReference type="EC" id="5.2.1.8"/>
    </reaction>
</comment>
<keyword evidence="4" id="KW-0413">Isomerase</keyword>
<evidence type="ECO:0000256" key="2">
    <source>
        <dbReference type="ARBA" id="ARBA00013194"/>
    </source>
</evidence>
<comment type="caution">
    <text evidence="7">The sequence shown here is derived from an EMBL/GenBank/DDBJ whole genome shotgun (WGS) entry which is preliminary data.</text>
</comment>
<organism evidence="7 8">
    <name type="scientific">Saitoella complicata (strain BCRC 22490 / CBS 7301 / JCM 7358 / NBRC 10748 / NRRL Y-17804)</name>
    <dbReference type="NCBI Taxonomy" id="698492"/>
    <lineage>
        <taxon>Eukaryota</taxon>
        <taxon>Fungi</taxon>
        <taxon>Dikarya</taxon>
        <taxon>Ascomycota</taxon>
        <taxon>Taphrinomycotina</taxon>
        <taxon>Taphrinomycotina incertae sedis</taxon>
        <taxon>Saitoella</taxon>
    </lineage>
</organism>
<evidence type="ECO:0000259" key="6">
    <source>
        <dbReference type="PROSITE" id="PS50072"/>
    </source>
</evidence>
<feature type="compositionally biased region" description="Gly residues" evidence="5">
    <location>
        <begin position="312"/>
        <end position="325"/>
    </location>
</feature>
<evidence type="ECO:0000256" key="1">
    <source>
        <dbReference type="ARBA" id="ARBA00000971"/>
    </source>
</evidence>
<feature type="compositionally biased region" description="Basic residues" evidence="5">
    <location>
        <begin position="200"/>
        <end position="262"/>
    </location>
</feature>
<dbReference type="AlphaFoldDB" id="A0A0E9NN00"/>
<dbReference type="PRINTS" id="PR00153">
    <property type="entry name" value="CSAPPISMRASE"/>
</dbReference>
<feature type="compositionally biased region" description="Low complexity" evidence="5">
    <location>
        <begin position="187"/>
        <end position="199"/>
    </location>
</feature>
<evidence type="ECO:0000256" key="4">
    <source>
        <dbReference type="ARBA" id="ARBA00023235"/>
    </source>
</evidence>
<dbReference type="SUPFAM" id="SSF50891">
    <property type="entry name" value="Cyclophilin-like"/>
    <property type="match status" value="1"/>
</dbReference>
<evidence type="ECO:0000256" key="3">
    <source>
        <dbReference type="ARBA" id="ARBA00023110"/>
    </source>
</evidence>
<evidence type="ECO:0000256" key="5">
    <source>
        <dbReference type="SAM" id="MobiDB-lite"/>
    </source>
</evidence>
<dbReference type="GO" id="GO:0003755">
    <property type="term" value="F:peptidyl-prolyl cis-trans isomerase activity"/>
    <property type="evidence" value="ECO:0007669"/>
    <property type="project" value="UniProtKB-KW"/>
</dbReference>
<dbReference type="InterPro" id="IPR029000">
    <property type="entry name" value="Cyclophilin-like_dom_sf"/>
</dbReference>
<reference evidence="7 8" key="2">
    <citation type="journal article" date="2014" name="J. Gen. Appl. Microbiol.">
        <title>The early diverging ascomycetous budding yeast Saitoella complicata has three histone deacetylases belonging to the Clr6, Hos2, and Rpd3 lineages.</title>
        <authorList>
            <person name="Nishida H."/>
            <person name="Matsumoto T."/>
            <person name="Kondo S."/>
            <person name="Hamamoto M."/>
            <person name="Yoshikawa H."/>
        </authorList>
    </citation>
    <scope>NUCLEOTIDE SEQUENCE [LARGE SCALE GENOMIC DNA]</scope>
    <source>
        <strain evidence="7 8">NRRL Y-17804</strain>
    </source>
</reference>
<reference evidence="7 8" key="1">
    <citation type="journal article" date="2011" name="J. Gen. Appl. Microbiol.">
        <title>Draft genome sequencing of the enigmatic yeast Saitoella complicata.</title>
        <authorList>
            <person name="Nishida H."/>
            <person name="Hamamoto M."/>
            <person name="Sugiyama J."/>
        </authorList>
    </citation>
    <scope>NUCLEOTIDE SEQUENCE [LARGE SCALE GENOMIC DNA]</scope>
    <source>
        <strain evidence="7 8">NRRL Y-17804</strain>
    </source>
</reference>
<dbReference type="InterPro" id="IPR020892">
    <property type="entry name" value="Cyclophilin-type_PPIase_CS"/>
</dbReference>
<feature type="region of interest" description="Disordered" evidence="5">
    <location>
        <begin position="176"/>
        <end position="325"/>
    </location>
</feature>
<feature type="compositionally biased region" description="Basic and acidic residues" evidence="5">
    <location>
        <begin position="300"/>
        <end position="311"/>
    </location>
</feature>
<gene>
    <name evidence="7" type="ORF">G7K_5289-t1</name>
</gene>
<dbReference type="PROSITE" id="PS50072">
    <property type="entry name" value="CSA_PPIASE_2"/>
    <property type="match status" value="1"/>
</dbReference>
<dbReference type="Pfam" id="PF00160">
    <property type="entry name" value="Pro_isomerase"/>
    <property type="match status" value="1"/>
</dbReference>
<evidence type="ECO:0000313" key="7">
    <source>
        <dbReference type="EMBL" id="GAO51178.1"/>
    </source>
</evidence>
<dbReference type="PANTHER" id="PTHR11071:SF561">
    <property type="entry name" value="PEPTIDYL-PROLYL CIS-TRANS ISOMERASE D-RELATED"/>
    <property type="match status" value="1"/>
</dbReference>
<sequence length="413" mass="47271">MPLPRVFLDVRIGTTGGGRIIIQLFTDRVPKTCENFRSLCTSENPSQLTYRNSIFHRIIETFMVQGGDITKGDGTGGASIYNDGGVFEDEDLGWREIDEEGLVCMANRGKDTNNSQFFITLGSAEHLNGKHVVFGKVVKGMEVVREMEEVEVDDDDRPVEEVKIIHCGELEFKGGNVKKVKEPTRARSVSRSSSQPRSPSRSRPRNRSPSRSRSPSKSRSRSRSRHRSNRRHRSRRHRSSSRSRHHRRRSPSRSRSRSRRRHEKLDPKKMTNDDFFRERLQRRREDEERRQALRIQYQGDRWRPGQDEGRLGENGGAGGAGGAGEGGIKYKGRGKMSTIPFHPIRLLGFESLSFVYIPSPPNSRSLISYSTFPSILHVLRFSLLPIFLTPLKLFKLHSQLPCRDHYSFTNDTL</sequence>
<keyword evidence="3" id="KW-0697">Rotamase</keyword>
<accession>A0A0E9NN00</accession>
<dbReference type="GO" id="GO:0005737">
    <property type="term" value="C:cytoplasm"/>
    <property type="evidence" value="ECO:0007669"/>
    <property type="project" value="TreeGrafter"/>
</dbReference>
<feature type="compositionally biased region" description="Basic and acidic residues" evidence="5">
    <location>
        <begin position="263"/>
        <end position="291"/>
    </location>
</feature>
<dbReference type="GO" id="GO:0006457">
    <property type="term" value="P:protein folding"/>
    <property type="evidence" value="ECO:0007669"/>
    <property type="project" value="InterPro"/>
</dbReference>
<dbReference type="Proteomes" id="UP000033140">
    <property type="component" value="Unassembled WGS sequence"/>
</dbReference>
<dbReference type="Gene3D" id="2.40.100.10">
    <property type="entry name" value="Cyclophilin-like"/>
    <property type="match status" value="1"/>
</dbReference>
<dbReference type="STRING" id="698492.A0A0E9NN00"/>
<dbReference type="InterPro" id="IPR002130">
    <property type="entry name" value="Cyclophilin-type_PPIase_dom"/>
</dbReference>